<dbReference type="Gene3D" id="3.30.70.1290">
    <property type="entry name" value="Transposase IS200-like"/>
    <property type="match status" value="1"/>
</dbReference>
<dbReference type="AlphaFoldDB" id="A0A369KPQ5"/>
<comment type="caution">
    <text evidence="2">The sequence shown here is derived from an EMBL/GenBank/DDBJ whole genome shotgun (WGS) entry which is preliminary data.</text>
</comment>
<keyword evidence="3" id="KW-1185">Reference proteome</keyword>
<accession>A0A369KPQ5</accession>
<dbReference type="SUPFAM" id="SSF143422">
    <property type="entry name" value="Transposase IS200-like"/>
    <property type="match status" value="1"/>
</dbReference>
<dbReference type="GO" id="GO:0006313">
    <property type="term" value="P:DNA transposition"/>
    <property type="evidence" value="ECO:0007669"/>
    <property type="project" value="InterPro"/>
</dbReference>
<dbReference type="InterPro" id="IPR002686">
    <property type="entry name" value="Transposase_17"/>
</dbReference>
<protein>
    <recommendedName>
        <fullName evidence="1">Transposase IS200-like domain-containing protein</fullName>
    </recommendedName>
</protein>
<reference evidence="2" key="1">
    <citation type="submission" date="2018-04" db="EMBL/GenBank/DDBJ databases">
        <title>Draft genome sequence of the Candidatus Spirobacillus cienkowskii, a pathogen of freshwater Daphnia species, reconstructed from hemolymph metagenomic reads.</title>
        <authorList>
            <person name="Bresciani L."/>
            <person name="Lemos L.N."/>
            <person name="Wale N."/>
            <person name="Lin J.Y."/>
            <person name="Fernandes G.R."/>
            <person name="Duffy M.A."/>
            <person name="Rodrigues J.M."/>
        </authorList>
    </citation>
    <scope>NUCLEOTIDE SEQUENCE [LARGE SCALE GENOMIC DNA]</scope>
    <source>
        <strain evidence="2">Binning01</strain>
    </source>
</reference>
<dbReference type="Pfam" id="PF01797">
    <property type="entry name" value="Y1_Tnp"/>
    <property type="match status" value="1"/>
</dbReference>
<evidence type="ECO:0000313" key="3">
    <source>
        <dbReference type="Proteomes" id="UP000253934"/>
    </source>
</evidence>
<sequence length="82" mass="9711">MLHYHICNIREFWSQLLDCKLIQLNSKDDHKHILVSILPKYFVALVVIKLKLKSSYFFKKSFGNRLRKNYGEIIFVAQASPL</sequence>
<dbReference type="EMBL" id="QOVW01000089">
    <property type="protein sequence ID" value="RDB35350.1"/>
    <property type="molecule type" value="Genomic_DNA"/>
</dbReference>
<proteinExistence type="predicted"/>
<dbReference type="GO" id="GO:0003677">
    <property type="term" value="F:DNA binding"/>
    <property type="evidence" value="ECO:0007669"/>
    <property type="project" value="InterPro"/>
</dbReference>
<feature type="domain" description="Transposase IS200-like" evidence="1">
    <location>
        <begin position="9"/>
        <end position="72"/>
    </location>
</feature>
<gene>
    <name evidence="2" type="ORF">DCC88_10665</name>
</gene>
<dbReference type="Proteomes" id="UP000253934">
    <property type="component" value="Unassembled WGS sequence"/>
</dbReference>
<evidence type="ECO:0000259" key="1">
    <source>
        <dbReference type="Pfam" id="PF01797"/>
    </source>
</evidence>
<organism evidence="2 3">
    <name type="scientific">Spirobacillus cienkowskii</name>
    <dbReference type="NCBI Taxonomy" id="495820"/>
    <lineage>
        <taxon>Bacteria</taxon>
        <taxon>Pseudomonadati</taxon>
        <taxon>Bdellovibrionota</taxon>
        <taxon>Oligoflexia</taxon>
        <taxon>Silvanigrellales</taxon>
        <taxon>Spirobacillus</taxon>
    </lineage>
</organism>
<dbReference type="GO" id="GO:0004803">
    <property type="term" value="F:transposase activity"/>
    <property type="evidence" value="ECO:0007669"/>
    <property type="project" value="InterPro"/>
</dbReference>
<name>A0A369KPQ5_9BACT</name>
<dbReference type="InterPro" id="IPR036515">
    <property type="entry name" value="Transposase_17_sf"/>
</dbReference>
<evidence type="ECO:0000313" key="2">
    <source>
        <dbReference type="EMBL" id="RDB35350.1"/>
    </source>
</evidence>